<keyword evidence="4" id="KW-1185">Reference proteome</keyword>
<dbReference type="Proteomes" id="UP000442469">
    <property type="component" value="Unassembled WGS sequence"/>
</dbReference>
<comment type="caution">
    <text evidence="2">The sequence shown here is derived from an EMBL/GenBank/DDBJ whole genome shotgun (WGS) entry which is preliminary data.</text>
</comment>
<evidence type="ECO:0000313" key="2">
    <source>
        <dbReference type="EMBL" id="KFN10672.1"/>
    </source>
</evidence>
<reference evidence="3 5" key="2">
    <citation type="submission" date="2019-11" db="EMBL/GenBank/DDBJ databases">
        <title>Draft genome sequences of five Paenibacillus species of dairy origin.</title>
        <authorList>
            <person name="Olajide A.M."/>
            <person name="Chen S."/>
            <person name="Lapointe G."/>
        </authorList>
    </citation>
    <scope>NUCLEOTIDE SEQUENCE [LARGE SCALE GENOMIC DNA]</scope>
    <source>
        <strain evidence="3 5">3CT49</strain>
    </source>
</reference>
<dbReference type="AlphaFoldDB" id="A0A090ZJ89"/>
<dbReference type="GeneID" id="77012393"/>
<organism evidence="2 4">
    <name type="scientific">Paenibacillus macerans</name>
    <name type="common">Bacillus macerans</name>
    <dbReference type="NCBI Taxonomy" id="44252"/>
    <lineage>
        <taxon>Bacteria</taxon>
        <taxon>Bacillati</taxon>
        <taxon>Bacillota</taxon>
        <taxon>Bacilli</taxon>
        <taxon>Bacillales</taxon>
        <taxon>Paenibacillaceae</taxon>
        <taxon>Paenibacillus</taxon>
    </lineage>
</organism>
<accession>A0A090ZJ89</accession>
<name>A0A090ZJ89_PAEMA</name>
<evidence type="ECO:0000313" key="3">
    <source>
        <dbReference type="EMBL" id="MUG21484.1"/>
    </source>
</evidence>
<evidence type="ECO:0000313" key="4">
    <source>
        <dbReference type="Proteomes" id="UP000029278"/>
    </source>
</evidence>
<dbReference type="EMBL" id="JMQA01000017">
    <property type="protein sequence ID" value="KFN10672.1"/>
    <property type="molecule type" value="Genomic_DNA"/>
</dbReference>
<evidence type="ECO:0000256" key="1">
    <source>
        <dbReference type="SAM" id="SignalP"/>
    </source>
</evidence>
<keyword evidence="1" id="KW-0732">Signal</keyword>
<dbReference type="EMBL" id="WNZZ01000002">
    <property type="protein sequence ID" value="MUG21484.1"/>
    <property type="molecule type" value="Genomic_DNA"/>
</dbReference>
<dbReference type="Proteomes" id="UP000029278">
    <property type="component" value="Unassembled WGS sequence"/>
</dbReference>
<feature type="chain" id="PRO_5038207315" evidence="1">
    <location>
        <begin position="29"/>
        <end position="47"/>
    </location>
</feature>
<sequence length="47" mass="4816">MISKIFNKKIALSLLIASFLTASGPALSGVAAADAAKTRVCCCPKSF</sequence>
<reference evidence="2 4" key="1">
    <citation type="submission" date="2014-04" db="EMBL/GenBank/DDBJ databases">
        <authorList>
            <person name="Bishop-Lilly K.A."/>
            <person name="Broomall S.M."/>
            <person name="Chain P.S."/>
            <person name="Chertkov O."/>
            <person name="Coyne S.R."/>
            <person name="Daligault H.E."/>
            <person name="Davenport K.W."/>
            <person name="Erkkila T."/>
            <person name="Frey K.G."/>
            <person name="Gibbons H.S."/>
            <person name="Gu W."/>
            <person name="Jaissle J."/>
            <person name="Johnson S.L."/>
            <person name="Koroleva G.I."/>
            <person name="Ladner J.T."/>
            <person name="Lo C.-C."/>
            <person name="Minogue T.D."/>
            <person name="Munk C."/>
            <person name="Palacios G.F."/>
            <person name="Redden C.L."/>
            <person name="Rosenzweig C.N."/>
            <person name="Scholz M.B."/>
            <person name="Teshima H."/>
            <person name="Xu Y."/>
        </authorList>
    </citation>
    <scope>NUCLEOTIDE SEQUENCE [LARGE SCALE GENOMIC DNA]</scope>
    <source>
        <strain evidence="2 4">8244</strain>
    </source>
</reference>
<evidence type="ECO:0000313" key="5">
    <source>
        <dbReference type="Proteomes" id="UP000442469"/>
    </source>
</evidence>
<protein>
    <submittedName>
        <fullName evidence="2">Uncharacterized protein</fullName>
    </submittedName>
</protein>
<gene>
    <name evidence="2" type="ORF">DJ90_4029</name>
    <name evidence="3" type="ORF">GNQ08_03445</name>
</gene>
<proteinExistence type="predicted"/>
<dbReference type="PATRIC" id="fig|44252.3.peg.1131"/>
<dbReference type="RefSeq" id="WP_155619414.1">
    <property type="nucleotide sequence ID" value="NZ_BGML01000003.1"/>
</dbReference>
<feature type="signal peptide" evidence="1">
    <location>
        <begin position="1"/>
        <end position="28"/>
    </location>
</feature>
<dbReference type="STRING" id="44252.DJ90_4029"/>
<dbReference type="HOGENOM" id="CLU_3171039_0_0_9"/>